<evidence type="ECO:0000313" key="2">
    <source>
        <dbReference type="Proteomes" id="UP000183940"/>
    </source>
</evidence>
<accession>A0A1L9QSK0</accession>
<sequence>MLYYTAIVLDPSSVKDRKGNVQGWKIIDIYGGKYHCRLLGLKERTVVSVSDVAIAHLLFPQPEED</sequence>
<evidence type="ECO:0000313" key="1">
    <source>
        <dbReference type="EMBL" id="OJJ25557.1"/>
    </source>
</evidence>
<dbReference type="EMBL" id="MLAW01000015">
    <property type="protein sequence ID" value="OJJ25557.1"/>
    <property type="molecule type" value="Genomic_DNA"/>
</dbReference>
<comment type="caution">
    <text evidence="1">The sequence shown here is derived from an EMBL/GenBank/DDBJ whole genome shotgun (WGS) entry which is preliminary data.</text>
</comment>
<protein>
    <submittedName>
        <fullName evidence="1">Uncharacterized protein</fullName>
    </submittedName>
</protein>
<proteinExistence type="predicted"/>
<reference evidence="1" key="1">
    <citation type="submission" date="2016-10" db="EMBL/GenBank/DDBJ databases">
        <title>CRISPR-Cas defence system in Roseofilum reptotaenium: evidence of a bacteriophage-cyanobacterium arms race in the coral black band disease.</title>
        <authorList>
            <person name="Buerger P."/>
            <person name="Wood-Charlson E.M."/>
            <person name="Weynberg K.D."/>
            <person name="Willis B."/>
            <person name="Van Oppen M.J."/>
        </authorList>
    </citation>
    <scope>NUCLEOTIDE SEQUENCE [LARGE SCALE GENOMIC DNA]</scope>
    <source>
        <strain evidence="1">AO1-A</strain>
    </source>
</reference>
<dbReference type="STRING" id="1925591.BI308_10415"/>
<dbReference type="AlphaFoldDB" id="A0A1L9QSK0"/>
<keyword evidence="2" id="KW-1185">Reference proteome</keyword>
<gene>
    <name evidence="1" type="ORF">BI308_10415</name>
</gene>
<name>A0A1L9QSK0_9CYAN</name>
<organism evidence="1 2">
    <name type="scientific">Roseofilum reptotaenium AO1-A</name>
    <dbReference type="NCBI Taxonomy" id="1925591"/>
    <lineage>
        <taxon>Bacteria</taxon>
        <taxon>Bacillati</taxon>
        <taxon>Cyanobacteriota</taxon>
        <taxon>Cyanophyceae</taxon>
        <taxon>Desertifilales</taxon>
        <taxon>Desertifilaceae</taxon>
        <taxon>Roseofilum</taxon>
    </lineage>
</organism>
<dbReference type="Proteomes" id="UP000183940">
    <property type="component" value="Unassembled WGS sequence"/>
</dbReference>